<organism evidence="4 5">
    <name type="scientific">Coptis chinensis</name>
    <dbReference type="NCBI Taxonomy" id="261450"/>
    <lineage>
        <taxon>Eukaryota</taxon>
        <taxon>Viridiplantae</taxon>
        <taxon>Streptophyta</taxon>
        <taxon>Embryophyta</taxon>
        <taxon>Tracheophyta</taxon>
        <taxon>Spermatophyta</taxon>
        <taxon>Magnoliopsida</taxon>
        <taxon>Ranunculales</taxon>
        <taxon>Ranunculaceae</taxon>
        <taxon>Coptidoideae</taxon>
        <taxon>Coptis</taxon>
    </lineage>
</organism>
<accession>A0A835HKH3</accession>
<sequence length="223" mass="24954">MIRRGMDAGVSAIPKDVMTYFQMAYQMTQTQFIPHGDWGGNHSLLSNRQSRPAFPTLEQLIHLSDEEVQMPVGHYLICLMAVIVAIIICPLVHLLQTAEFDIKKEAAWELSNATYGGDPNQIKRKHCRRNYFRRGGGGHIIVVMGTTIMGMEIIGTVPQRNFVRPMPPSTAPFVSSQPVRPFVNPLGFPQVVFPSGFIKSKEIPMILDVTRMRNGGDFSKITV</sequence>
<dbReference type="OrthoDB" id="340227at2759"/>
<evidence type="ECO:0000256" key="2">
    <source>
        <dbReference type="ARBA" id="ARBA00022927"/>
    </source>
</evidence>
<feature type="transmembrane region" description="Helical" evidence="3">
    <location>
        <begin position="72"/>
        <end position="95"/>
    </location>
</feature>
<comment type="caution">
    <text evidence="4">The sequence shown here is derived from an EMBL/GenBank/DDBJ whole genome shotgun (WGS) entry which is preliminary data.</text>
</comment>
<keyword evidence="2" id="KW-0653">Protein transport</keyword>
<dbReference type="InterPro" id="IPR011989">
    <property type="entry name" value="ARM-like"/>
</dbReference>
<keyword evidence="3" id="KW-0812">Transmembrane</keyword>
<dbReference type="Pfam" id="PF00514">
    <property type="entry name" value="Arm"/>
    <property type="match status" value="1"/>
</dbReference>
<dbReference type="GO" id="GO:0015031">
    <property type="term" value="P:protein transport"/>
    <property type="evidence" value="ECO:0007669"/>
    <property type="project" value="UniProtKB-KW"/>
</dbReference>
<keyword evidence="3" id="KW-1133">Transmembrane helix</keyword>
<dbReference type="Proteomes" id="UP000631114">
    <property type="component" value="Unassembled WGS sequence"/>
</dbReference>
<dbReference type="PANTHER" id="PTHR23316">
    <property type="entry name" value="IMPORTIN ALPHA"/>
    <property type="match status" value="1"/>
</dbReference>
<keyword evidence="1" id="KW-0813">Transport</keyword>
<protein>
    <submittedName>
        <fullName evidence="4">Uncharacterized protein</fullName>
    </submittedName>
</protein>
<keyword evidence="5" id="KW-1185">Reference proteome</keyword>
<evidence type="ECO:0000256" key="3">
    <source>
        <dbReference type="SAM" id="Phobius"/>
    </source>
</evidence>
<name>A0A835HKH3_9MAGN</name>
<evidence type="ECO:0000313" key="5">
    <source>
        <dbReference type="Proteomes" id="UP000631114"/>
    </source>
</evidence>
<proteinExistence type="predicted"/>
<gene>
    <name evidence="4" type="ORF">IFM89_017059</name>
</gene>
<reference evidence="4 5" key="1">
    <citation type="submission" date="2020-10" db="EMBL/GenBank/DDBJ databases">
        <title>The Coptis chinensis genome and diversification of protoberbering-type alkaloids.</title>
        <authorList>
            <person name="Wang B."/>
            <person name="Shu S."/>
            <person name="Song C."/>
            <person name="Liu Y."/>
        </authorList>
    </citation>
    <scope>NUCLEOTIDE SEQUENCE [LARGE SCALE GENOMIC DNA]</scope>
    <source>
        <strain evidence="4">HL-2020</strain>
        <tissue evidence="4">Leaf</tissue>
    </source>
</reference>
<dbReference type="InterPro" id="IPR000225">
    <property type="entry name" value="Armadillo"/>
</dbReference>
<evidence type="ECO:0000313" key="4">
    <source>
        <dbReference type="EMBL" id="KAF9601154.1"/>
    </source>
</evidence>
<keyword evidence="3" id="KW-0472">Membrane</keyword>
<dbReference type="Gene3D" id="1.25.10.10">
    <property type="entry name" value="Leucine-rich Repeat Variant"/>
    <property type="match status" value="1"/>
</dbReference>
<dbReference type="EMBL" id="JADFTS010000006">
    <property type="protein sequence ID" value="KAF9601154.1"/>
    <property type="molecule type" value="Genomic_DNA"/>
</dbReference>
<dbReference type="AlphaFoldDB" id="A0A835HKH3"/>
<evidence type="ECO:0000256" key="1">
    <source>
        <dbReference type="ARBA" id="ARBA00022448"/>
    </source>
</evidence>